<organism evidence="2">
    <name type="scientific">Nothobranchius pienaari</name>
    <dbReference type="NCBI Taxonomy" id="704102"/>
    <lineage>
        <taxon>Eukaryota</taxon>
        <taxon>Metazoa</taxon>
        <taxon>Chordata</taxon>
        <taxon>Craniata</taxon>
        <taxon>Vertebrata</taxon>
        <taxon>Euteleostomi</taxon>
        <taxon>Actinopterygii</taxon>
        <taxon>Neopterygii</taxon>
        <taxon>Teleostei</taxon>
        <taxon>Neoteleostei</taxon>
        <taxon>Acanthomorphata</taxon>
        <taxon>Ovalentaria</taxon>
        <taxon>Atherinomorphae</taxon>
        <taxon>Cyprinodontiformes</taxon>
        <taxon>Nothobranchiidae</taxon>
        <taxon>Nothobranchius</taxon>
    </lineage>
</organism>
<protein>
    <submittedName>
        <fullName evidence="2">Uncharacterized protein</fullName>
    </submittedName>
</protein>
<evidence type="ECO:0000313" key="2">
    <source>
        <dbReference type="EMBL" id="SBR46943.1"/>
    </source>
</evidence>
<dbReference type="EMBL" id="HAEF01008620">
    <property type="protein sequence ID" value="SBR46943.1"/>
    <property type="molecule type" value="Transcribed_RNA"/>
</dbReference>
<keyword evidence="1" id="KW-1133">Transmembrane helix</keyword>
<name>A0A1A8LR03_9TELE</name>
<feature type="transmembrane region" description="Helical" evidence="1">
    <location>
        <begin position="71"/>
        <end position="94"/>
    </location>
</feature>
<reference evidence="2" key="2">
    <citation type="submission" date="2016-06" db="EMBL/GenBank/DDBJ databases">
        <title>The genome of a short-lived fish provides insights into sex chromosome evolution and the genetic control of aging.</title>
        <authorList>
            <person name="Reichwald K."/>
            <person name="Felder M."/>
            <person name="Petzold A."/>
            <person name="Koch P."/>
            <person name="Groth M."/>
            <person name="Platzer M."/>
        </authorList>
    </citation>
    <scope>NUCLEOTIDE SEQUENCE</scope>
    <source>
        <tissue evidence="2">Brain</tissue>
    </source>
</reference>
<sequence>MKFIELGDSINRFRFAQSGLGLAGCLCVCYAVWSPSWFQEKGLWSTWNSSSSDQTTRTGAAAFSVLEAERVFGIISFLMAVSTGALCLVFALCWTSQTVRSYSNTRSLLMAGQALYPTNLLLFTMAPTGFFFLLSWSFFTYQHHEEICQDFSSLGSSYWLGALGWTLLLIVESVVYIVEQAVVPDIIPGLQKDVESWRLSSQIKDTKRAFSANWHPAGHKSHFALQRYLSMP</sequence>
<keyword evidence="1" id="KW-0472">Membrane</keyword>
<feature type="transmembrane region" description="Helical" evidence="1">
    <location>
        <begin position="20"/>
        <end position="38"/>
    </location>
</feature>
<dbReference type="AlphaFoldDB" id="A0A1A8LR03"/>
<gene>
    <name evidence="2" type="primary">Nfu_g_1_008399</name>
</gene>
<dbReference type="PROSITE" id="PS51257">
    <property type="entry name" value="PROKAR_LIPOPROTEIN"/>
    <property type="match status" value="1"/>
</dbReference>
<feature type="transmembrane region" description="Helical" evidence="1">
    <location>
        <begin position="158"/>
        <end position="178"/>
    </location>
</feature>
<evidence type="ECO:0000256" key="1">
    <source>
        <dbReference type="SAM" id="Phobius"/>
    </source>
</evidence>
<reference evidence="2" key="1">
    <citation type="submission" date="2016-05" db="EMBL/GenBank/DDBJ databases">
        <authorList>
            <person name="Lavstsen T."/>
            <person name="Jespersen J.S."/>
        </authorList>
    </citation>
    <scope>NUCLEOTIDE SEQUENCE</scope>
    <source>
        <tissue evidence="2">Brain</tissue>
    </source>
</reference>
<keyword evidence="1" id="KW-0812">Transmembrane</keyword>
<proteinExistence type="predicted"/>
<accession>A0A1A8LR03</accession>
<feature type="transmembrane region" description="Helical" evidence="1">
    <location>
        <begin position="115"/>
        <end position="138"/>
    </location>
</feature>